<protein>
    <submittedName>
        <fullName evidence="2">Uncharacterized protein</fullName>
    </submittedName>
</protein>
<gene>
    <name evidence="2" type="ORF">BGZ65_005695</name>
</gene>
<evidence type="ECO:0000256" key="1">
    <source>
        <dbReference type="SAM" id="MobiDB-lite"/>
    </source>
</evidence>
<keyword evidence="3" id="KW-1185">Reference proteome</keyword>
<dbReference type="AlphaFoldDB" id="A0A9P6SV39"/>
<evidence type="ECO:0000313" key="2">
    <source>
        <dbReference type="EMBL" id="KAG0006642.1"/>
    </source>
</evidence>
<evidence type="ECO:0000313" key="3">
    <source>
        <dbReference type="Proteomes" id="UP000749646"/>
    </source>
</evidence>
<feature type="compositionally biased region" description="Basic residues" evidence="1">
    <location>
        <begin position="195"/>
        <end position="204"/>
    </location>
</feature>
<feature type="compositionally biased region" description="Polar residues" evidence="1">
    <location>
        <begin position="154"/>
        <end position="169"/>
    </location>
</feature>
<sequence>MPGSTSRPWYPTFGPTITTTCSDSIIQLDNPNQYTLIINNAKLNRHARKAIWQENEDEGEDQRVQSLQDESIQRYHAAPYPTPTSSSSQSVQLSFPIQGSSVQQFAQVAVTASPQTPIDQDQAQNRDQDQDQDQDQEQNQDQNQDQDQEMGNPGNYSNTGGTSIASDQVSLDAHSMDQEDMDVESGTGSIESIKKSSKRTKPRLKITVIPTNVK</sequence>
<dbReference type="EMBL" id="JAAAHW010000081">
    <property type="protein sequence ID" value="KAG0006642.1"/>
    <property type="molecule type" value="Genomic_DNA"/>
</dbReference>
<feature type="region of interest" description="Disordered" evidence="1">
    <location>
        <begin position="112"/>
        <end position="214"/>
    </location>
</feature>
<comment type="caution">
    <text evidence="2">The sequence shown here is derived from an EMBL/GenBank/DDBJ whole genome shotgun (WGS) entry which is preliminary data.</text>
</comment>
<accession>A0A9P6SV39</accession>
<dbReference type="Proteomes" id="UP000749646">
    <property type="component" value="Unassembled WGS sequence"/>
</dbReference>
<feature type="compositionally biased region" description="Acidic residues" evidence="1">
    <location>
        <begin position="130"/>
        <end position="148"/>
    </location>
</feature>
<proteinExistence type="predicted"/>
<reference evidence="2" key="1">
    <citation type="journal article" date="2020" name="Fungal Divers.">
        <title>Resolving the Mortierellaceae phylogeny through synthesis of multi-gene phylogenetics and phylogenomics.</title>
        <authorList>
            <person name="Vandepol N."/>
            <person name="Liber J."/>
            <person name="Desiro A."/>
            <person name="Na H."/>
            <person name="Kennedy M."/>
            <person name="Barry K."/>
            <person name="Grigoriev I.V."/>
            <person name="Miller A.N."/>
            <person name="O'Donnell K."/>
            <person name="Stajich J.E."/>
            <person name="Bonito G."/>
        </authorList>
    </citation>
    <scope>NUCLEOTIDE SEQUENCE</scope>
    <source>
        <strain evidence="2">MES-2147</strain>
    </source>
</reference>
<organism evidence="2 3">
    <name type="scientific">Modicella reniformis</name>
    <dbReference type="NCBI Taxonomy" id="1440133"/>
    <lineage>
        <taxon>Eukaryota</taxon>
        <taxon>Fungi</taxon>
        <taxon>Fungi incertae sedis</taxon>
        <taxon>Mucoromycota</taxon>
        <taxon>Mortierellomycotina</taxon>
        <taxon>Mortierellomycetes</taxon>
        <taxon>Mortierellales</taxon>
        <taxon>Mortierellaceae</taxon>
        <taxon>Modicella</taxon>
    </lineage>
</organism>
<name>A0A9P6SV39_9FUNG</name>
<dbReference type="OrthoDB" id="2431684at2759"/>